<feature type="active site" description="Proton acceptor" evidence="3">
    <location>
        <position position="74"/>
    </location>
</feature>
<comment type="caution">
    <text evidence="3">Lacks conserved residue(s) required for the propagation of feature annotation.</text>
</comment>
<comment type="similarity">
    <text evidence="3">Belongs to the Maf family.</text>
</comment>
<comment type="catalytic activity">
    <reaction evidence="3">
        <text>a 2'-deoxyribonucleoside 5'-triphosphate + H2O = a 2'-deoxyribonucleoside 5'-phosphate + diphosphate + H(+)</text>
        <dbReference type="Rhea" id="RHEA:44644"/>
        <dbReference type="ChEBI" id="CHEBI:15377"/>
        <dbReference type="ChEBI" id="CHEBI:15378"/>
        <dbReference type="ChEBI" id="CHEBI:33019"/>
        <dbReference type="ChEBI" id="CHEBI:61560"/>
        <dbReference type="ChEBI" id="CHEBI:65317"/>
        <dbReference type="EC" id="3.6.1.9"/>
    </reaction>
</comment>
<sequence length="196" mass="21429">MQYYRMRKVILASASPWRKKMLASTGIPFQVEESGYRENMKLKLAPRVLARRLALGKAKKVAARHRDVVVIGADTFVVFRGKPIGKPITPKRAVEVLLMLSGKRHTLLTGFAIVDSKTGRSFSKTVATHVTLRKLSKEEIERYVKTGEPLNAAGAYVIQGGGAQLMEKTEGDVNNVAGLPLADVVAGLKKFGLQGK</sequence>
<dbReference type="Pfam" id="PF02545">
    <property type="entry name" value="Maf"/>
    <property type="match status" value="1"/>
</dbReference>
<comment type="caution">
    <text evidence="4">The sequence shown here is derived from an EMBL/GenBank/DDBJ whole genome shotgun (WGS) entry which is preliminary data.</text>
</comment>
<dbReference type="NCBIfam" id="TIGR00172">
    <property type="entry name" value="maf"/>
    <property type="match status" value="1"/>
</dbReference>
<comment type="subcellular location">
    <subcellularLocation>
        <location evidence="3">Cytoplasm</location>
    </subcellularLocation>
</comment>
<dbReference type="InterPro" id="IPR003697">
    <property type="entry name" value="Maf-like"/>
</dbReference>
<keyword evidence="3" id="KW-0546">Nucleotide metabolism</keyword>
<protein>
    <recommendedName>
        <fullName evidence="3">Nucleoside triphosphate pyrophosphatase</fullName>
        <ecNumber evidence="3">3.6.1.9</ecNumber>
    </recommendedName>
    <alternativeName>
        <fullName evidence="3">Nucleotide pyrophosphatase</fullName>
        <shortName evidence="3">Nucleotide PPase</shortName>
    </alternativeName>
</protein>
<evidence type="ECO:0000313" key="5">
    <source>
        <dbReference type="Proteomes" id="UP000231192"/>
    </source>
</evidence>
<dbReference type="Proteomes" id="UP000231192">
    <property type="component" value="Unassembled WGS sequence"/>
</dbReference>
<name>A0A2H0UBY5_9BACT</name>
<dbReference type="CDD" id="cd00555">
    <property type="entry name" value="Maf"/>
    <property type="match status" value="1"/>
</dbReference>
<comment type="cofactor">
    <cofactor evidence="1 3">
        <name>a divalent metal cation</name>
        <dbReference type="ChEBI" id="CHEBI:60240"/>
    </cofactor>
</comment>
<dbReference type="HAMAP" id="MF_00528">
    <property type="entry name" value="Maf"/>
    <property type="match status" value="1"/>
</dbReference>
<dbReference type="InterPro" id="IPR029001">
    <property type="entry name" value="ITPase-like_fam"/>
</dbReference>
<dbReference type="PIRSF" id="PIRSF006305">
    <property type="entry name" value="Maf"/>
    <property type="match status" value="1"/>
</dbReference>
<accession>A0A2H0UBY5</accession>
<dbReference type="GO" id="GO:0005737">
    <property type="term" value="C:cytoplasm"/>
    <property type="evidence" value="ECO:0007669"/>
    <property type="project" value="UniProtKB-SubCell"/>
</dbReference>
<keyword evidence="3" id="KW-0963">Cytoplasm</keyword>
<proteinExistence type="inferred from homology"/>
<evidence type="ECO:0000256" key="1">
    <source>
        <dbReference type="ARBA" id="ARBA00001968"/>
    </source>
</evidence>
<keyword evidence="2 3" id="KW-0378">Hydrolase</keyword>
<dbReference type="PANTHER" id="PTHR43213:SF5">
    <property type="entry name" value="BIFUNCTIONAL DTTP_UTP PYROPHOSPHATASE_METHYLTRANSFERASE PROTEIN-RELATED"/>
    <property type="match status" value="1"/>
</dbReference>
<dbReference type="Gene3D" id="3.90.950.10">
    <property type="match status" value="1"/>
</dbReference>
<comment type="function">
    <text evidence="3">Nucleoside triphosphate pyrophosphatase. May have a dual role in cell division arrest and in preventing the incorporation of modified nucleotides into cellular nucleic acids.</text>
</comment>
<dbReference type="GO" id="GO:0047429">
    <property type="term" value="F:nucleoside triphosphate diphosphatase activity"/>
    <property type="evidence" value="ECO:0007669"/>
    <property type="project" value="UniProtKB-EC"/>
</dbReference>
<reference evidence="5" key="1">
    <citation type="submission" date="2017-09" db="EMBL/GenBank/DDBJ databases">
        <title>Depth-based differentiation of microbial function through sediment-hosted aquifers and enrichment of novel symbionts in the deep terrestrial subsurface.</title>
        <authorList>
            <person name="Probst A.J."/>
            <person name="Ladd B."/>
            <person name="Jarett J.K."/>
            <person name="Geller-Mcgrath D.E."/>
            <person name="Sieber C.M.K."/>
            <person name="Emerson J.B."/>
            <person name="Anantharaman K."/>
            <person name="Thomas B.C."/>
            <person name="Malmstrom R."/>
            <person name="Stieglmeier M."/>
            <person name="Klingl A."/>
            <person name="Woyke T."/>
            <person name="Ryan C.M."/>
            <person name="Banfield J.F."/>
        </authorList>
    </citation>
    <scope>NUCLEOTIDE SEQUENCE [LARGE SCALE GENOMIC DNA]</scope>
</reference>
<dbReference type="EC" id="3.6.1.9" evidence="3"/>
<comment type="catalytic activity">
    <reaction evidence="3">
        <text>a ribonucleoside 5'-triphosphate + H2O = a ribonucleoside 5'-phosphate + diphosphate + H(+)</text>
        <dbReference type="Rhea" id="RHEA:23996"/>
        <dbReference type="ChEBI" id="CHEBI:15377"/>
        <dbReference type="ChEBI" id="CHEBI:15378"/>
        <dbReference type="ChEBI" id="CHEBI:33019"/>
        <dbReference type="ChEBI" id="CHEBI:58043"/>
        <dbReference type="ChEBI" id="CHEBI:61557"/>
        <dbReference type="EC" id="3.6.1.9"/>
    </reaction>
</comment>
<evidence type="ECO:0000256" key="2">
    <source>
        <dbReference type="ARBA" id="ARBA00022801"/>
    </source>
</evidence>
<dbReference type="GO" id="GO:0009117">
    <property type="term" value="P:nucleotide metabolic process"/>
    <property type="evidence" value="ECO:0007669"/>
    <property type="project" value="UniProtKB-KW"/>
</dbReference>
<gene>
    <name evidence="4" type="primary">maf</name>
    <name evidence="4" type="ORF">COU18_00805</name>
</gene>
<dbReference type="PANTHER" id="PTHR43213">
    <property type="entry name" value="BIFUNCTIONAL DTTP/UTP PYROPHOSPHATASE/METHYLTRANSFERASE PROTEIN-RELATED"/>
    <property type="match status" value="1"/>
</dbReference>
<evidence type="ECO:0000313" key="4">
    <source>
        <dbReference type="EMBL" id="PIR83938.1"/>
    </source>
</evidence>
<organism evidence="4 5">
    <name type="scientific">Candidatus Kaiserbacteria bacterium CG10_big_fil_rev_8_21_14_0_10_51_14</name>
    <dbReference type="NCBI Taxonomy" id="1974610"/>
    <lineage>
        <taxon>Bacteria</taxon>
        <taxon>Candidatus Kaiseribacteriota</taxon>
    </lineage>
</organism>
<dbReference type="EMBL" id="PFBK01000003">
    <property type="protein sequence ID" value="PIR83938.1"/>
    <property type="molecule type" value="Genomic_DNA"/>
</dbReference>
<evidence type="ECO:0000256" key="3">
    <source>
        <dbReference type="HAMAP-Rule" id="MF_00528"/>
    </source>
</evidence>
<dbReference type="SUPFAM" id="SSF52972">
    <property type="entry name" value="ITPase-like"/>
    <property type="match status" value="1"/>
</dbReference>
<dbReference type="AlphaFoldDB" id="A0A2H0UBY5"/>